<comment type="caution">
    <text evidence="2">The sequence shown here is derived from an EMBL/GenBank/DDBJ whole genome shotgun (WGS) entry which is preliminary data.</text>
</comment>
<feature type="compositionally biased region" description="Polar residues" evidence="1">
    <location>
        <begin position="299"/>
        <end position="314"/>
    </location>
</feature>
<feature type="compositionally biased region" description="Polar residues" evidence="1">
    <location>
        <begin position="168"/>
        <end position="185"/>
    </location>
</feature>
<protein>
    <submittedName>
        <fullName evidence="2">Uncharacterized protein</fullName>
    </submittedName>
</protein>
<gene>
    <name evidence="2" type="ORF">DCAF_LOCUS17321</name>
</gene>
<dbReference type="AlphaFoldDB" id="A0AAV1S258"/>
<reference evidence="2 3" key="1">
    <citation type="submission" date="2024-01" db="EMBL/GenBank/DDBJ databases">
        <authorList>
            <person name="Waweru B."/>
        </authorList>
    </citation>
    <scope>NUCLEOTIDE SEQUENCE [LARGE SCALE GENOMIC DNA]</scope>
</reference>
<feature type="region of interest" description="Disordered" evidence="1">
    <location>
        <begin position="372"/>
        <end position="398"/>
    </location>
</feature>
<proteinExistence type="predicted"/>
<evidence type="ECO:0000313" key="3">
    <source>
        <dbReference type="Proteomes" id="UP001314170"/>
    </source>
</evidence>
<dbReference type="Proteomes" id="UP001314170">
    <property type="component" value="Unassembled WGS sequence"/>
</dbReference>
<dbReference type="EMBL" id="CAWUPB010001160">
    <property type="protein sequence ID" value="CAK7343464.1"/>
    <property type="molecule type" value="Genomic_DNA"/>
</dbReference>
<feature type="compositionally biased region" description="Low complexity" evidence="1">
    <location>
        <begin position="91"/>
        <end position="113"/>
    </location>
</feature>
<name>A0AAV1S258_9ROSI</name>
<keyword evidence="3" id="KW-1185">Reference proteome</keyword>
<feature type="region of interest" description="Disordered" evidence="1">
    <location>
        <begin position="158"/>
        <end position="185"/>
    </location>
</feature>
<sequence>MANITYRDPELEESFSFSSCFDFNSSAFQSIFSDESDDESYIEIALEPSQKNGHGDINYWTDDEEMELRISFSSCVPFQELSTTKTSNVYEFSSPTSSSTAFTTSSSSPSMESSDQRDGQMGSKAASTCKVQKTIARKVQFPKANSFLNLLKPSLTVSSEAGDENGRPANNNHLGPVRSSTMKGSKASAINSNGIMMKFLVKFRTLKIRNLLASFMKSCQVINIPPEKKKVGTYQKLMKPFDKWLVQKEQGSSSRNYSNNLFGNGERSRVLEMDLDAIRGVFEAMSTGIGRKDRKFESCPSSTKSSPIHQGFSSDHQDHKTCAKDNSIQAAIAHCKRSFGPKISGRKQTELSRKDDYSRFVYLEQDLRVRAPSHLRSTNTRKMKKESKSHPTLSGYRGLEFGLKHPSVHA</sequence>
<evidence type="ECO:0000313" key="2">
    <source>
        <dbReference type="EMBL" id="CAK7343464.1"/>
    </source>
</evidence>
<accession>A0AAV1S258</accession>
<organism evidence="2 3">
    <name type="scientific">Dovyalis caffra</name>
    <dbReference type="NCBI Taxonomy" id="77055"/>
    <lineage>
        <taxon>Eukaryota</taxon>
        <taxon>Viridiplantae</taxon>
        <taxon>Streptophyta</taxon>
        <taxon>Embryophyta</taxon>
        <taxon>Tracheophyta</taxon>
        <taxon>Spermatophyta</taxon>
        <taxon>Magnoliopsida</taxon>
        <taxon>eudicotyledons</taxon>
        <taxon>Gunneridae</taxon>
        <taxon>Pentapetalae</taxon>
        <taxon>rosids</taxon>
        <taxon>fabids</taxon>
        <taxon>Malpighiales</taxon>
        <taxon>Salicaceae</taxon>
        <taxon>Flacourtieae</taxon>
        <taxon>Dovyalis</taxon>
    </lineage>
</organism>
<evidence type="ECO:0000256" key="1">
    <source>
        <dbReference type="SAM" id="MobiDB-lite"/>
    </source>
</evidence>
<feature type="region of interest" description="Disordered" evidence="1">
    <location>
        <begin position="293"/>
        <end position="320"/>
    </location>
</feature>
<feature type="region of interest" description="Disordered" evidence="1">
    <location>
        <begin position="89"/>
        <end position="126"/>
    </location>
</feature>